<organism evidence="1 2">
    <name type="scientific">Maledivibacter halophilus</name>
    <dbReference type="NCBI Taxonomy" id="36842"/>
    <lineage>
        <taxon>Bacteria</taxon>
        <taxon>Bacillati</taxon>
        <taxon>Bacillota</taxon>
        <taxon>Clostridia</taxon>
        <taxon>Peptostreptococcales</taxon>
        <taxon>Caminicellaceae</taxon>
        <taxon>Maledivibacter</taxon>
    </lineage>
</organism>
<dbReference type="AlphaFoldDB" id="A0A1T5ID00"/>
<dbReference type="NCBIfam" id="TIGR03172">
    <property type="entry name" value="selenium cofactor biosynthesis protein YqeC"/>
    <property type="match status" value="1"/>
</dbReference>
<evidence type="ECO:0000313" key="1">
    <source>
        <dbReference type="EMBL" id="SKC37017.1"/>
    </source>
</evidence>
<dbReference type="EMBL" id="FUZT01000001">
    <property type="protein sequence ID" value="SKC37017.1"/>
    <property type="molecule type" value="Genomic_DNA"/>
</dbReference>
<keyword evidence="2" id="KW-1185">Reference proteome</keyword>
<name>A0A1T5ID00_9FIRM</name>
<evidence type="ECO:0000313" key="2">
    <source>
        <dbReference type="Proteomes" id="UP000190285"/>
    </source>
</evidence>
<dbReference type="Proteomes" id="UP000190285">
    <property type="component" value="Unassembled WGS sequence"/>
</dbReference>
<dbReference type="RefSeq" id="WP_079488715.1">
    <property type="nucleotide sequence ID" value="NZ_FUZT01000001.1"/>
</dbReference>
<dbReference type="OrthoDB" id="368187at2"/>
<sequence length="258" mass="29319">MKMYELFDINLKERELLSFIGAGGKTTTIFKLAKELKNLKKKVLVTTSTAIFYPEKDEFDKIIVSSSNDIIKTLRSINRGTITVIGREISSENKLLGLSKETIDNIYNIDIFDYILVEADGSKRKSIKSPADHEPVIPSRTDKTVGVIGIDSIEKKINEENVHRLEEFCRVVNCKPGDTIDEEKIYRLIKNQKGLFKGSPLKSKKYVLLNKVDNRILEKRALKIVELIIKNKVTINSIIVSSIIGEKYHVFNESLMGQ</sequence>
<accession>A0A1T5ID00</accession>
<gene>
    <name evidence="1" type="ORF">SAMN02194393_00237</name>
</gene>
<dbReference type="STRING" id="36842.SAMN02194393_00237"/>
<reference evidence="2" key="1">
    <citation type="submission" date="2017-02" db="EMBL/GenBank/DDBJ databases">
        <authorList>
            <person name="Varghese N."/>
            <person name="Submissions S."/>
        </authorList>
    </citation>
    <scope>NUCLEOTIDE SEQUENCE [LARGE SCALE GENOMIC DNA]</scope>
    <source>
        <strain evidence="2">M1</strain>
    </source>
</reference>
<proteinExistence type="predicted"/>
<dbReference type="InterPro" id="IPR017587">
    <property type="entry name" value="YqeC"/>
</dbReference>
<dbReference type="Pfam" id="PF19842">
    <property type="entry name" value="YqeC"/>
    <property type="match status" value="1"/>
</dbReference>
<protein>
    <submittedName>
        <fullName evidence="1">Probable selenium-dependent hydroxylase accessory protein YqeC</fullName>
    </submittedName>
</protein>